<evidence type="ECO:0000313" key="4">
    <source>
        <dbReference type="Proteomes" id="UP000035065"/>
    </source>
</evidence>
<dbReference type="Gene3D" id="3.30.1540.10">
    <property type="entry name" value="formyl-coa transferase, domain 3"/>
    <property type="match status" value="1"/>
</dbReference>
<evidence type="ECO:0000256" key="1">
    <source>
        <dbReference type="ARBA" id="ARBA00022679"/>
    </source>
</evidence>
<evidence type="ECO:0000313" key="3">
    <source>
        <dbReference type="EMBL" id="EGD54594.1"/>
    </source>
</evidence>
<dbReference type="PANTHER" id="PTHR48207:SF3">
    <property type="entry name" value="SUCCINATE--HYDROXYMETHYLGLUTARATE COA-TRANSFERASE"/>
    <property type="match status" value="1"/>
</dbReference>
<dbReference type="InterPro" id="IPR023606">
    <property type="entry name" value="CoA-Trfase_III_dom_1_sf"/>
</dbReference>
<comment type="caution">
    <text evidence="3">The sequence shown here is derived from an EMBL/GenBank/DDBJ whole genome shotgun (WGS) entry which is preliminary data.</text>
</comment>
<gene>
    <name evidence="3" type="ORF">SCNU_13468</name>
</gene>
<dbReference type="SUPFAM" id="SSF89796">
    <property type="entry name" value="CoA-transferase family III (CaiB/BaiF)"/>
    <property type="match status" value="1"/>
</dbReference>
<keyword evidence="4" id="KW-1185">Reference proteome</keyword>
<dbReference type="AlphaFoldDB" id="F1YLD4"/>
<dbReference type="GO" id="GO:0008410">
    <property type="term" value="F:CoA-transferase activity"/>
    <property type="evidence" value="ECO:0007669"/>
    <property type="project" value="TreeGrafter"/>
</dbReference>
<dbReference type="PANTHER" id="PTHR48207">
    <property type="entry name" value="SUCCINATE--HYDROXYMETHYLGLUTARATE COA-TRANSFERASE"/>
    <property type="match status" value="1"/>
</dbReference>
<dbReference type="InterPro" id="IPR050483">
    <property type="entry name" value="CoA-transferase_III_domain"/>
</dbReference>
<feature type="region of interest" description="Disordered" evidence="2">
    <location>
        <begin position="1"/>
        <end position="32"/>
    </location>
</feature>
<protein>
    <submittedName>
        <fullName evidence="3">CaiB/BaiF family protein</fullName>
    </submittedName>
</protein>
<proteinExistence type="predicted"/>
<dbReference type="eggNOG" id="COG1804">
    <property type="taxonomic scope" value="Bacteria"/>
</dbReference>
<accession>F1YLD4</accession>
<name>F1YLD4_9ACTN</name>
<organism evidence="3 4">
    <name type="scientific">Gordonia neofelifaecis NRRL B-59395</name>
    <dbReference type="NCBI Taxonomy" id="644548"/>
    <lineage>
        <taxon>Bacteria</taxon>
        <taxon>Bacillati</taxon>
        <taxon>Actinomycetota</taxon>
        <taxon>Actinomycetes</taxon>
        <taxon>Mycobacteriales</taxon>
        <taxon>Gordoniaceae</taxon>
        <taxon>Gordonia</taxon>
    </lineage>
</organism>
<dbReference type="Pfam" id="PF02515">
    <property type="entry name" value="CoA_transf_3"/>
    <property type="match status" value="1"/>
</dbReference>
<dbReference type="STRING" id="644548.SCNU_13468"/>
<dbReference type="EMBL" id="AEUD01000011">
    <property type="protein sequence ID" value="EGD54594.1"/>
    <property type="molecule type" value="Genomic_DNA"/>
</dbReference>
<dbReference type="InterPro" id="IPR044855">
    <property type="entry name" value="CoA-Trfase_III_dom3_sf"/>
</dbReference>
<sequence>MPDIASAATGSAPHESPEHGTVPGPAAGAGPTSADATLIRMAHVESLLPLDGVTVVTLEQAVAAPLASRHLADLGARVIKVERPDGGDFARAYDEAVHGTGAHFVWLNRGKESLAVDLKSAEGRDIVQTLIASADVFLQNLAPGAAARLCLGSDELRAAHPGLVTVDLSGYGTGGPFEQRKAYDMLIQAESGLISITGTPDDAVKTGIPTADIASGMYCAQAVLAALLRRYRTGEGAAIEVSMLESTVEWMGHSLYTQMYTGQQPPRMGVSHVSIAPYDSYPTRDGQILIGVQSDGGWRALTTVLGVPELTDDPRFATNMSRVENRAACDAAVADRTRLWTTAELDAKLADAGIPAAQIKQLGDVADHPQLAARDRWRTVGTPFAQVKALLPPATFGDVEASMGDVPALGAQTAALLAEAGYAPADVDRLADAGVVRLGG</sequence>
<dbReference type="InterPro" id="IPR003673">
    <property type="entry name" value="CoA-Trfase_fam_III"/>
</dbReference>
<dbReference type="Proteomes" id="UP000035065">
    <property type="component" value="Unassembled WGS sequence"/>
</dbReference>
<dbReference type="Gene3D" id="3.40.50.10540">
    <property type="entry name" value="Crotonobetainyl-coa:carnitine coa-transferase, domain 1"/>
    <property type="match status" value="1"/>
</dbReference>
<evidence type="ECO:0000256" key="2">
    <source>
        <dbReference type="SAM" id="MobiDB-lite"/>
    </source>
</evidence>
<reference evidence="3 4" key="1">
    <citation type="journal article" date="2011" name="J. Bacteriol.">
        <title>Draft Genome Sequence of Gordonia neofelifaecis NRRL B-59395, a Cholesterol-Degrading Actinomycete.</title>
        <authorList>
            <person name="Ge F."/>
            <person name="Li W."/>
            <person name="Chen G."/>
            <person name="Liu Y."/>
            <person name="Zhang G."/>
            <person name="Yong B."/>
            <person name="Wang Q."/>
            <person name="Wang N."/>
            <person name="Huang Z."/>
            <person name="Li W."/>
            <person name="Wang J."/>
            <person name="Wu C."/>
            <person name="Xie Q."/>
            <person name="Liu G."/>
        </authorList>
    </citation>
    <scope>NUCLEOTIDE SEQUENCE [LARGE SCALE GENOMIC DNA]</scope>
    <source>
        <strain evidence="3 4">NRRL B-59395</strain>
    </source>
</reference>
<keyword evidence="1" id="KW-0808">Transferase</keyword>